<name>A0AAI8YR46_9PEZI</name>
<dbReference type="SUPFAM" id="SSF47616">
    <property type="entry name" value="GST C-terminal domain-like"/>
    <property type="match status" value="1"/>
</dbReference>
<dbReference type="Proteomes" id="UP001296104">
    <property type="component" value="Unassembled WGS sequence"/>
</dbReference>
<evidence type="ECO:0000259" key="1">
    <source>
        <dbReference type="Pfam" id="PF22041"/>
    </source>
</evidence>
<dbReference type="InterPro" id="IPR054416">
    <property type="entry name" value="GST_UstS-like_C"/>
</dbReference>
<proteinExistence type="predicted"/>
<accession>A0AAI8YR46</accession>
<comment type="caution">
    <text evidence="2">The sequence shown here is derived from an EMBL/GenBank/DDBJ whole genome shotgun (WGS) entry which is preliminary data.</text>
</comment>
<dbReference type="EMBL" id="CAVMBE010000001">
    <property type="protein sequence ID" value="CAK3737246.1"/>
    <property type="molecule type" value="Genomic_DNA"/>
</dbReference>
<dbReference type="Gene3D" id="3.40.30.10">
    <property type="entry name" value="Glutaredoxin"/>
    <property type="match status" value="1"/>
</dbReference>
<dbReference type="Gene3D" id="1.20.1050.10">
    <property type="match status" value="1"/>
</dbReference>
<gene>
    <name evidence="2" type="ORF">LECACI_7A000040</name>
</gene>
<dbReference type="Pfam" id="PF22041">
    <property type="entry name" value="GST_C_7"/>
    <property type="match status" value="1"/>
</dbReference>
<organism evidence="2 3">
    <name type="scientific">Lecanosticta acicola</name>
    <dbReference type="NCBI Taxonomy" id="111012"/>
    <lineage>
        <taxon>Eukaryota</taxon>
        <taxon>Fungi</taxon>
        <taxon>Dikarya</taxon>
        <taxon>Ascomycota</taxon>
        <taxon>Pezizomycotina</taxon>
        <taxon>Dothideomycetes</taxon>
        <taxon>Dothideomycetidae</taxon>
        <taxon>Mycosphaerellales</taxon>
        <taxon>Mycosphaerellaceae</taxon>
        <taxon>Lecanosticta</taxon>
    </lineage>
</organism>
<dbReference type="InterPro" id="IPR036282">
    <property type="entry name" value="Glutathione-S-Trfase_C_sf"/>
</dbReference>
<evidence type="ECO:0000313" key="2">
    <source>
        <dbReference type="EMBL" id="CAK3737246.1"/>
    </source>
</evidence>
<protein>
    <recommendedName>
        <fullName evidence="1">Glutathione S-transferase UstS-like C-terminal domain-containing protein</fullName>
    </recommendedName>
</protein>
<sequence length="228" mass="25424">MAPLYPLGRDYQSNVIINSLLLPNGLLPELTNLSSGLPPNPKPNWADYTVPMVRFPDGSFVMDSAQIAPKLEALQPEAPSLLLNRSLEEEVQKALNEGFMPVFPSLCRRLCERVVAGEDGEWFEKDRAARFGMSLAELEAQKGGDSAWEAARPGLQKLCAVLKKYKKDEGPFCLGSQPSYADMIVVAMLHMFKDKRIGDDVYERFVKTGGEELGELYEAARPWLMKVD</sequence>
<feature type="domain" description="Glutathione S-transferase UstS-like C-terminal" evidence="1">
    <location>
        <begin position="91"/>
        <end position="219"/>
    </location>
</feature>
<dbReference type="AlphaFoldDB" id="A0AAI8YR46"/>
<evidence type="ECO:0000313" key="3">
    <source>
        <dbReference type="Proteomes" id="UP001296104"/>
    </source>
</evidence>
<keyword evidence="3" id="KW-1185">Reference proteome</keyword>
<reference evidence="2" key="1">
    <citation type="submission" date="2023-11" db="EMBL/GenBank/DDBJ databases">
        <authorList>
            <person name="Alioto T."/>
            <person name="Alioto T."/>
            <person name="Gomez Garrido J."/>
        </authorList>
    </citation>
    <scope>NUCLEOTIDE SEQUENCE</scope>
</reference>